<comment type="caution">
    <text evidence="1">The sequence shown here is derived from an EMBL/GenBank/DDBJ whole genome shotgun (WGS) entry which is preliminary data.</text>
</comment>
<reference evidence="2" key="1">
    <citation type="journal article" date="2019" name="Int. J. Syst. Evol. Microbiol.">
        <title>The Global Catalogue of Microorganisms (GCM) 10K type strain sequencing project: providing services to taxonomists for standard genome sequencing and annotation.</title>
        <authorList>
            <consortium name="The Broad Institute Genomics Platform"/>
            <consortium name="The Broad Institute Genome Sequencing Center for Infectious Disease"/>
            <person name="Wu L."/>
            <person name="Ma J."/>
        </authorList>
    </citation>
    <scope>NUCLEOTIDE SEQUENCE [LARGE SCALE GENOMIC DNA]</scope>
    <source>
        <strain evidence="2">YIM 94188</strain>
    </source>
</reference>
<accession>A0ABW0ZQW4</accession>
<name>A0ABW0ZQW4_9ACTN</name>
<dbReference type="RefSeq" id="WP_136432160.1">
    <property type="nucleotide sequence ID" value="NZ_JBHSNS010000011.1"/>
</dbReference>
<dbReference type="Proteomes" id="UP001596072">
    <property type="component" value="Unassembled WGS sequence"/>
</dbReference>
<sequence length="138" mass="15685">MRLGELVHDGQRAAIVNQRAITTPLPRAGGSVGGYGEPYDFARDDAAVMFWGLGFELPVNGEMFELDLATGATRRLYRDRPHNETHLFPGERFGLEESNRAFGHASGTRRQWTLRRSETGRRALRSLRRRTRRFQPSA</sequence>
<dbReference type="EMBL" id="JBHSNS010000011">
    <property type="protein sequence ID" value="MFC5730875.1"/>
    <property type="molecule type" value="Genomic_DNA"/>
</dbReference>
<evidence type="ECO:0000313" key="1">
    <source>
        <dbReference type="EMBL" id="MFC5730875.1"/>
    </source>
</evidence>
<proteinExistence type="predicted"/>
<protein>
    <submittedName>
        <fullName evidence="1">Uncharacterized protein</fullName>
    </submittedName>
</protein>
<organism evidence="1 2">
    <name type="scientific">Nocardioides vastitatis</name>
    <dbReference type="NCBI Taxonomy" id="2568655"/>
    <lineage>
        <taxon>Bacteria</taxon>
        <taxon>Bacillati</taxon>
        <taxon>Actinomycetota</taxon>
        <taxon>Actinomycetes</taxon>
        <taxon>Propionibacteriales</taxon>
        <taxon>Nocardioidaceae</taxon>
        <taxon>Nocardioides</taxon>
    </lineage>
</organism>
<evidence type="ECO:0000313" key="2">
    <source>
        <dbReference type="Proteomes" id="UP001596072"/>
    </source>
</evidence>
<keyword evidence="2" id="KW-1185">Reference proteome</keyword>
<gene>
    <name evidence="1" type="ORF">ACFPQB_18280</name>
</gene>